<dbReference type="PANTHER" id="PTHR42930">
    <property type="entry name" value="PHOSPHATE-SPECIFIC TRANSPORT SYSTEM ACCESSORY PROTEIN PHOU"/>
    <property type="match status" value="1"/>
</dbReference>
<organism evidence="2 3">
    <name type="scientific">Eiseniibacteriota bacterium</name>
    <dbReference type="NCBI Taxonomy" id="2212470"/>
    <lineage>
        <taxon>Bacteria</taxon>
        <taxon>Candidatus Eiseniibacteriota</taxon>
    </lineage>
</organism>
<dbReference type="Gene3D" id="1.20.58.220">
    <property type="entry name" value="Phosphate transport system protein phou homolog 2, domain 2"/>
    <property type="match status" value="1"/>
</dbReference>
<dbReference type="AlphaFoldDB" id="A0A938BPU7"/>
<feature type="domain" description="PhoU" evidence="1">
    <location>
        <begin position="24"/>
        <end position="106"/>
    </location>
</feature>
<evidence type="ECO:0000313" key="2">
    <source>
        <dbReference type="EMBL" id="MBM3316427.1"/>
    </source>
</evidence>
<sequence>MWKELFGLFKKESLCEAAFSASLDMLRRCESMFADSVAALWHEGTLETDIYARDREVNRYQRAVRRNIVTHLAVSSNPDINNALVLTSIIVDIERIGDYTKNIVELASTYPRQFTGGELEGEIRAAEALVRRMFAGLVPALEQSDADLARRLIGDHHVVSERVEEALHDLIAGRALTTQSGEAVVAALYLRYLKRVSAHLKNVASSVVNPYYRIGYREKGAPAEPPSTEEGEEA</sequence>
<gene>
    <name evidence="2" type="ORF">FJY75_01105</name>
</gene>
<reference evidence="2" key="1">
    <citation type="submission" date="2019-03" db="EMBL/GenBank/DDBJ databases">
        <title>Lake Tanganyika Metagenome-Assembled Genomes (MAGs).</title>
        <authorList>
            <person name="Tran P."/>
        </authorList>
    </citation>
    <scope>NUCLEOTIDE SEQUENCE</scope>
    <source>
        <strain evidence="2">M_DeepCast_400m_m2_100</strain>
    </source>
</reference>
<feature type="domain" description="PhoU" evidence="1">
    <location>
        <begin position="128"/>
        <end position="206"/>
    </location>
</feature>
<dbReference type="Pfam" id="PF01895">
    <property type="entry name" value="PhoU"/>
    <property type="match status" value="2"/>
</dbReference>
<protein>
    <recommendedName>
        <fullName evidence="1">PhoU domain-containing protein</fullName>
    </recommendedName>
</protein>
<evidence type="ECO:0000259" key="1">
    <source>
        <dbReference type="Pfam" id="PF01895"/>
    </source>
</evidence>
<name>A0A938BPU7_UNCEI</name>
<dbReference type="InterPro" id="IPR038078">
    <property type="entry name" value="PhoU-like_sf"/>
</dbReference>
<dbReference type="InterPro" id="IPR028366">
    <property type="entry name" value="PhoU"/>
</dbReference>
<proteinExistence type="predicted"/>
<accession>A0A938BPU7</accession>
<dbReference type="SUPFAM" id="SSF109755">
    <property type="entry name" value="PhoU-like"/>
    <property type="match status" value="1"/>
</dbReference>
<dbReference type="GO" id="GO:0030643">
    <property type="term" value="P:intracellular phosphate ion homeostasis"/>
    <property type="evidence" value="ECO:0007669"/>
    <property type="project" value="InterPro"/>
</dbReference>
<dbReference type="EMBL" id="VGIY01000012">
    <property type="protein sequence ID" value="MBM3316427.1"/>
    <property type="molecule type" value="Genomic_DNA"/>
</dbReference>
<dbReference type="Proteomes" id="UP000748308">
    <property type="component" value="Unassembled WGS sequence"/>
</dbReference>
<evidence type="ECO:0000313" key="3">
    <source>
        <dbReference type="Proteomes" id="UP000748308"/>
    </source>
</evidence>
<comment type="caution">
    <text evidence="2">The sequence shown here is derived from an EMBL/GenBank/DDBJ whole genome shotgun (WGS) entry which is preliminary data.</text>
</comment>
<dbReference type="GO" id="GO:0045936">
    <property type="term" value="P:negative regulation of phosphate metabolic process"/>
    <property type="evidence" value="ECO:0007669"/>
    <property type="project" value="InterPro"/>
</dbReference>
<dbReference type="PANTHER" id="PTHR42930:SF3">
    <property type="entry name" value="PHOSPHATE-SPECIFIC TRANSPORT SYSTEM ACCESSORY PROTEIN PHOU"/>
    <property type="match status" value="1"/>
</dbReference>
<dbReference type="InterPro" id="IPR026022">
    <property type="entry name" value="PhoU_dom"/>
</dbReference>